<evidence type="ECO:0000313" key="2">
    <source>
        <dbReference type="EMBL" id="CAL94912.1"/>
    </source>
</evidence>
<dbReference type="KEGG" id="azo:azo2295"/>
<keyword evidence="2" id="KW-0378">Hydrolase</keyword>
<dbReference type="eggNOG" id="COG2267">
    <property type="taxonomic scope" value="Bacteria"/>
</dbReference>
<organism evidence="2 3">
    <name type="scientific">Azoarcus sp. (strain BH72)</name>
    <dbReference type="NCBI Taxonomy" id="418699"/>
    <lineage>
        <taxon>Bacteria</taxon>
        <taxon>Pseudomonadati</taxon>
        <taxon>Pseudomonadota</taxon>
        <taxon>Betaproteobacteria</taxon>
        <taxon>Rhodocyclales</taxon>
        <taxon>Zoogloeaceae</taxon>
        <taxon>Azoarcus</taxon>
    </lineage>
</organism>
<evidence type="ECO:0000313" key="3">
    <source>
        <dbReference type="Proteomes" id="UP000002588"/>
    </source>
</evidence>
<reference evidence="2 3" key="1">
    <citation type="journal article" date="2006" name="Nat. Biotechnol.">
        <title>Complete genome of the mutualistic, N2-fixing grass endophyte Azoarcus sp. strain BH72.</title>
        <authorList>
            <person name="Krause A."/>
            <person name="Ramakumar A."/>
            <person name="Bartels D."/>
            <person name="Battistoni F."/>
            <person name="Bekel T."/>
            <person name="Boch J."/>
            <person name="Boehm M."/>
            <person name="Friedrich F."/>
            <person name="Hurek T."/>
            <person name="Krause L."/>
            <person name="Linke B."/>
            <person name="McHardy A.C."/>
            <person name="Sarkar A."/>
            <person name="Schneiker S."/>
            <person name="Syed A.A."/>
            <person name="Thauer R."/>
            <person name="Vorhoelter F.-J."/>
            <person name="Weidner S."/>
            <person name="Puehler A."/>
            <person name="Reinhold-Hurek B."/>
            <person name="Kaiser O."/>
            <person name="Goesmann A."/>
        </authorList>
    </citation>
    <scope>NUCLEOTIDE SEQUENCE [LARGE SCALE GENOMIC DNA]</scope>
    <source>
        <strain evidence="2 3">BH72</strain>
    </source>
</reference>
<dbReference type="Proteomes" id="UP000002588">
    <property type="component" value="Chromosome"/>
</dbReference>
<dbReference type="InterPro" id="IPR000073">
    <property type="entry name" value="AB_hydrolase_1"/>
</dbReference>
<dbReference type="RefSeq" id="WP_011766026.1">
    <property type="nucleotide sequence ID" value="NC_008702.1"/>
</dbReference>
<dbReference type="Pfam" id="PF12697">
    <property type="entry name" value="Abhydrolase_6"/>
    <property type="match status" value="1"/>
</dbReference>
<dbReference type="EMBL" id="AM406670">
    <property type="protein sequence ID" value="CAL94912.1"/>
    <property type="molecule type" value="Genomic_DNA"/>
</dbReference>
<dbReference type="PANTHER" id="PTHR43194:SF5">
    <property type="entry name" value="PIMELOYL-[ACYL-CARRIER PROTEIN] METHYL ESTER ESTERASE"/>
    <property type="match status" value="1"/>
</dbReference>
<dbReference type="GO" id="GO:0004742">
    <property type="term" value="F:dihydrolipoyllysine-residue acetyltransferase activity"/>
    <property type="evidence" value="ECO:0007669"/>
    <property type="project" value="UniProtKB-EC"/>
</dbReference>
<keyword evidence="3" id="KW-1185">Reference proteome</keyword>
<dbReference type="HOGENOM" id="CLU_075806_0_0_4"/>
<dbReference type="PANTHER" id="PTHR43194">
    <property type="entry name" value="HYDROLASE ALPHA/BETA FOLD FAMILY"/>
    <property type="match status" value="1"/>
</dbReference>
<evidence type="ECO:0000259" key="1">
    <source>
        <dbReference type="Pfam" id="PF12697"/>
    </source>
</evidence>
<gene>
    <name evidence="2" type="ordered locus">azo2295</name>
</gene>
<proteinExistence type="predicted"/>
<name>A1K7V7_AZOSB</name>
<feature type="domain" description="AB hydrolase-1" evidence="1">
    <location>
        <begin position="5"/>
        <end position="236"/>
    </location>
</feature>
<dbReference type="InterPro" id="IPR029058">
    <property type="entry name" value="AB_hydrolase_fold"/>
</dbReference>
<protein>
    <submittedName>
        <fullName evidence="2">Hydrolase</fullName>
        <ecNumber evidence="2">2.3.1.12</ecNumber>
    </submittedName>
</protein>
<dbReference type="GO" id="GO:0016787">
    <property type="term" value="F:hydrolase activity"/>
    <property type="evidence" value="ECO:0007669"/>
    <property type="project" value="UniProtKB-KW"/>
</dbReference>
<dbReference type="SUPFAM" id="SSF53474">
    <property type="entry name" value="alpha/beta-Hydrolases"/>
    <property type="match status" value="1"/>
</dbReference>
<dbReference type="EC" id="2.3.1.12" evidence="2"/>
<sequence>MSTWVLLRGLTRESGHWGDFPAQLAARLPGARVVAVDLPGNGPLYRQRTPLRVEDIAAACRVQLLSRPVEAPFHLLAMSLGGMVALAWAAARPAEVAGCVLLNTSVRGLSPLYRRLRPTSYPAVTAALLGTAAASEARILKLTAQQPPPGTLDAWIALRQRHPVSRLNALRQLIAAARFRLPQPPPVPMLVLSSAADALVDPRCSAELAARWQLPHLQHPTAGHDLALDAGPWVAEQVESWLRTGVPAVPERAGARFA</sequence>
<dbReference type="AlphaFoldDB" id="A1K7V7"/>
<dbReference type="STRING" id="62928.azo2295"/>
<dbReference type="InterPro" id="IPR050228">
    <property type="entry name" value="Carboxylesterase_BioH"/>
</dbReference>
<dbReference type="Gene3D" id="3.40.50.1820">
    <property type="entry name" value="alpha/beta hydrolase"/>
    <property type="match status" value="1"/>
</dbReference>
<accession>A1K7V7</accession>
<keyword evidence="2" id="KW-0012">Acyltransferase</keyword>
<keyword evidence="2" id="KW-0808">Transferase</keyword>